<dbReference type="EMBL" id="CAOQHR010000006">
    <property type="protein sequence ID" value="CAI6336278.1"/>
    <property type="molecule type" value="Genomic_DNA"/>
</dbReference>
<reference evidence="4" key="1">
    <citation type="submission" date="2023-01" db="EMBL/GenBank/DDBJ databases">
        <authorList>
            <person name="Van Ghelder C."/>
            <person name="Rancurel C."/>
        </authorList>
    </citation>
    <scope>NUCLEOTIDE SEQUENCE</scope>
    <source>
        <strain evidence="4">CNCM I-4278</strain>
    </source>
</reference>
<proteinExistence type="predicted"/>
<evidence type="ECO:0008006" key="6">
    <source>
        <dbReference type="Google" id="ProtNLM"/>
    </source>
</evidence>
<dbReference type="SUPFAM" id="SSF51735">
    <property type="entry name" value="NAD(P)-binding Rossmann-fold domains"/>
    <property type="match status" value="1"/>
</dbReference>
<sequence length="344" mass="38124">MSQTTSATLPTLFITGALGYIGGTFLTVLKRSHPSILVRALVRDESQAETLSSFYGWTVTPVIGRLDDLKYIQEEASKADIVIQATGDNREAVMALLNGTTKNPKHQSADIKERPIFMHIAGASNVGYSKLGENSPRVWSDVDDWEDIKALDETRIGVRTDNAIRKFSAENNVRALVLSPPTILGRGLGAGKTETHQRTMYDLILEKGSVFLGGAGTNAWSTISIEDLGRACVFLLNEAMKGNDSHIELGENGYYFIEAFELSLAERAKAFAERLYSEGKIATSEVGLKTMEEFHEDFGNFGEFASYLFCSSSRVKADKLRKLGWRPVDYDWLRMVQEAPGYRI</sequence>
<feature type="domain" description="NAD-dependent epimerase/dehydratase" evidence="2">
    <location>
        <begin position="161"/>
        <end position="243"/>
    </location>
</feature>
<dbReference type="InterPro" id="IPR001509">
    <property type="entry name" value="Epimerase_deHydtase"/>
</dbReference>
<evidence type="ECO:0000313" key="5">
    <source>
        <dbReference type="Proteomes" id="UP001152607"/>
    </source>
</evidence>
<feature type="domain" description="NmrA-like" evidence="3">
    <location>
        <begin position="11"/>
        <end position="91"/>
    </location>
</feature>
<keyword evidence="1" id="KW-1133">Transmembrane helix</keyword>
<keyword evidence="1" id="KW-0812">Transmembrane</keyword>
<feature type="transmembrane region" description="Helical" evidence="1">
    <location>
        <begin position="12"/>
        <end position="29"/>
    </location>
</feature>
<organism evidence="4 5">
    <name type="scientific">Periconia digitata</name>
    <dbReference type="NCBI Taxonomy" id="1303443"/>
    <lineage>
        <taxon>Eukaryota</taxon>
        <taxon>Fungi</taxon>
        <taxon>Dikarya</taxon>
        <taxon>Ascomycota</taxon>
        <taxon>Pezizomycotina</taxon>
        <taxon>Dothideomycetes</taxon>
        <taxon>Pleosporomycetidae</taxon>
        <taxon>Pleosporales</taxon>
        <taxon>Massarineae</taxon>
        <taxon>Periconiaceae</taxon>
        <taxon>Periconia</taxon>
    </lineage>
</organism>
<dbReference type="InterPro" id="IPR008030">
    <property type="entry name" value="NmrA-like"/>
</dbReference>
<dbReference type="GO" id="GO:0005737">
    <property type="term" value="C:cytoplasm"/>
    <property type="evidence" value="ECO:0007669"/>
    <property type="project" value="TreeGrafter"/>
</dbReference>
<evidence type="ECO:0000259" key="2">
    <source>
        <dbReference type="Pfam" id="PF01370"/>
    </source>
</evidence>
<name>A0A9W4UGV8_9PLEO</name>
<dbReference type="InterPro" id="IPR036291">
    <property type="entry name" value="NAD(P)-bd_dom_sf"/>
</dbReference>
<dbReference type="PANTHER" id="PTHR48079:SF6">
    <property type="entry name" value="NAD(P)-BINDING DOMAIN-CONTAINING PROTEIN-RELATED"/>
    <property type="match status" value="1"/>
</dbReference>
<dbReference type="InterPro" id="IPR051783">
    <property type="entry name" value="NAD(P)-dependent_oxidoreduct"/>
</dbReference>
<evidence type="ECO:0000256" key="1">
    <source>
        <dbReference type="SAM" id="Phobius"/>
    </source>
</evidence>
<evidence type="ECO:0000313" key="4">
    <source>
        <dbReference type="EMBL" id="CAI6336278.1"/>
    </source>
</evidence>
<keyword evidence="5" id="KW-1185">Reference proteome</keyword>
<dbReference type="Proteomes" id="UP001152607">
    <property type="component" value="Unassembled WGS sequence"/>
</dbReference>
<comment type="caution">
    <text evidence="4">The sequence shown here is derived from an EMBL/GenBank/DDBJ whole genome shotgun (WGS) entry which is preliminary data.</text>
</comment>
<dbReference type="PANTHER" id="PTHR48079">
    <property type="entry name" value="PROTEIN YEEZ"/>
    <property type="match status" value="1"/>
</dbReference>
<dbReference type="OrthoDB" id="2130169at2759"/>
<protein>
    <recommendedName>
        <fullName evidence="6">NmrA-like domain-containing protein</fullName>
    </recommendedName>
</protein>
<dbReference type="GO" id="GO:0004029">
    <property type="term" value="F:aldehyde dehydrogenase (NAD+) activity"/>
    <property type="evidence" value="ECO:0007669"/>
    <property type="project" value="TreeGrafter"/>
</dbReference>
<keyword evidence="1" id="KW-0472">Membrane</keyword>
<gene>
    <name evidence="4" type="ORF">PDIGIT_LOCUS9372</name>
</gene>
<dbReference type="AlphaFoldDB" id="A0A9W4UGV8"/>
<dbReference type="Gene3D" id="3.40.50.720">
    <property type="entry name" value="NAD(P)-binding Rossmann-like Domain"/>
    <property type="match status" value="2"/>
</dbReference>
<dbReference type="Pfam" id="PF05368">
    <property type="entry name" value="NmrA"/>
    <property type="match status" value="1"/>
</dbReference>
<dbReference type="Pfam" id="PF01370">
    <property type="entry name" value="Epimerase"/>
    <property type="match status" value="1"/>
</dbReference>
<accession>A0A9W4UGV8</accession>
<evidence type="ECO:0000259" key="3">
    <source>
        <dbReference type="Pfam" id="PF05368"/>
    </source>
</evidence>